<feature type="signal peptide" evidence="1">
    <location>
        <begin position="1"/>
        <end position="22"/>
    </location>
</feature>
<evidence type="ECO:0000256" key="1">
    <source>
        <dbReference type="SAM" id="SignalP"/>
    </source>
</evidence>
<accession>A0A397SIK7</accession>
<evidence type="ECO:0000313" key="2">
    <source>
        <dbReference type="EMBL" id="RIA82334.1"/>
    </source>
</evidence>
<sequence length="108" mass="11411">MMKKLVLILVLAILTFSAFTSATPTKFKRYPGTLRVSKSGKPSSLVKRQSMCPTGFDLCPNDDGCCPTGSICEGNICANASCGFDTVDCGDGTCCYANTICTSDGRCE</sequence>
<evidence type="ECO:0008006" key="4">
    <source>
        <dbReference type="Google" id="ProtNLM"/>
    </source>
</evidence>
<dbReference type="OrthoDB" id="2307522at2759"/>
<name>A0A397SIK7_9GLOM</name>
<dbReference type="AlphaFoldDB" id="A0A397SIK7"/>
<comment type="caution">
    <text evidence="2">The sequence shown here is derived from an EMBL/GenBank/DDBJ whole genome shotgun (WGS) entry which is preliminary data.</text>
</comment>
<keyword evidence="3" id="KW-1185">Reference proteome</keyword>
<proteinExistence type="predicted"/>
<dbReference type="Proteomes" id="UP000265703">
    <property type="component" value="Unassembled WGS sequence"/>
</dbReference>
<protein>
    <recommendedName>
        <fullName evidence="4">Granulins domain-containing protein</fullName>
    </recommendedName>
</protein>
<gene>
    <name evidence="2" type="ORF">C1645_509273</name>
</gene>
<feature type="chain" id="PRO_5017237936" description="Granulins domain-containing protein" evidence="1">
    <location>
        <begin position="23"/>
        <end position="108"/>
    </location>
</feature>
<evidence type="ECO:0000313" key="3">
    <source>
        <dbReference type="Proteomes" id="UP000265703"/>
    </source>
</evidence>
<keyword evidence="1" id="KW-0732">Signal</keyword>
<dbReference type="EMBL" id="QKYT01000676">
    <property type="protein sequence ID" value="RIA82334.1"/>
    <property type="molecule type" value="Genomic_DNA"/>
</dbReference>
<reference evidence="2 3" key="1">
    <citation type="submission" date="2018-06" db="EMBL/GenBank/DDBJ databases">
        <title>Comparative genomics reveals the genomic features of Rhizophagus irregularis, R. cerebriforme, R. diaphanum and Gigaspora rosea, and their symbiotic lifestyle signature.</title>
        <authorList>
            <person name="Morin E."/>
            <person name="San Clemente H."/>
            <person name="Chen E.C.H."/>
            <person name="De La Providencia I."/>
            <person name="Hainaut M."/>
            <person name="Kuo A."/>
            <person name="Kohler A."/>
            <person name="Murat C."/>
            <person name="Tang N."/>
            <person name="Roy S."/>
            <person name="Loubradou J."/>
            <person name="Henrissat B."/>
            <person name="Grigoriev I.V."/>
            <person name="Corradi N."/>
            <person name="Roux C."/>
            <person name="Martin F.M."/>
        </authorList>
    </citation>
    <scope>NUCLEOTIDE SEQUENCE [LARGE SCALE GENOMIC DNA]</scope>
    <source>
        <strain evidence="2 3">DAOM 227022</strain>
    </source>
</reference>
<organism evidence="2 3">
    <name type="scientific">Glomus cerebriforme</name>
    <dbReference type="NCBI Taxonomy" id="658196"/>
    <lineage>
        <taxon>Eukaryota</taxon>
        <taxon>Fungi</taxon>
        <taxon>Fungi incertae sedis</taxon>
        <taxon>Mucoromycota</taxon>
        <taxon>Glomeromycotina</taxon>
        <taxon>Glomeromycetes</taxon>
        <taxon>Glomerales</taxon>
        <taxon>Glomeraceae</taxon>
        <taxon>Glomus</taxon>
    </lineage>
</organism>